<evidence type="ECO:0000259" key="9">
    <source>
        <dbReference type="Pfam" id="PF02441"/>
    </source>
</evidence>
<dbReference type="InterPro" id="IPR003382">
    <property type="entry name" value="Flavoprotein"/>
</dbReference>
<keyword evidence="4" id="KW-0210">Decarboxylase</keyword>
<evidence type="ECO:0000256" key="6">
    <source>
        <dbReference type="ARBA" id="ARBA00038350"/>
    </source>
</evidence>
<evidence type="ECO:0000256" key="5">
    <source>
        <dbReference type="ARBA" id="ARBA00022993"/>
    </source>
</evidence>
<dbReference type="SUPFAM" id="SSF52507">
    <property type="entry name" value="Homo-oligomeric flavin-containing Cys decarboxylases, HFCD"/>
    <property type="match status" value="1"/>
</dbReference>
<evidence type="ECO:0000313" key="10">
    <source>
        <dbReference type="EMBL" id="KAG8388830.1"/>
    </source>
</evidence>
<evidence type="ECO:0000256" key="1">
    <source>
        <dbReference type="ARBA" id="ARBA00001917"/>
    </source>
</evidence>
<name>A0AAV6YBV0_9LAMI</name>
<evidence type="ECO:0000256" key="3">
    <source>
        <dbReference type="ARBA" id="ARBA00022643"/>
    </source>
</evidence>
<feature type="domain" description="Flavoprotein" evidence="9">
    <location>
        <begin position="18"/>
        <end position="193"/>
    </location>
</feature>
<keyword evidence="3" id="KW-0288">FMN</keyword>
<gene>
    <name evidence="10" type="ORF">BUALT_Bualt02G0165800</name>
</gene>
<accession>A0AAV6YBV0</accession>
<dbReference type="AlphaFoldDB" id="A0AAV6YBV0"/>
<keyword evidence="4" id="KW-0456">Lyase</keyword>
<proteinExistence type="inferred from homology"/>
<evidence type="ECO:0000313" key="11">
    <source>
        <dbReference type="Proteomes" id="UP000826271"/>
    </source>
</evidence>
<dbReference type="GO" id="GO:0004633">
    <property type="term" value="F:phosphopantothenoylcysteine decarboxylase activity"/>
    <property type="evidence" value="ECO:0007669"/>
    <property type="project" value="UniProtKB-EC"/>
</dbReference>
<dbReference type="PANTHER" id="PTHR14359:SF6">
    <property type="entry name" value="PHOSPHOPANTOTHENOYLCYSTEINE DECARBOXYLASE"/>
    <property type="match status" value="1"/>
</dbReference>
<dbReference type="PANTHER" id="PTHR14359">
    <property type="entry name" value="HOMO-OLIGOMERIC FLAVIN CONTAINING CYS DECARBOXYLASE FAMILY"/>
    <property type="match status" value="1"/>
</dbReference>
<dbReference type="EC" id="4.1.1.36" evidence="8"/>
<evidence type="ECO:0000256" key="2">
    <source>
        <dbReference type="ARBA" id="ARBA00022604"/>
    </source>
</evidence>
<dbReference type="Gene3D" id="3.40.50.1950">
    <property type="entry name" value="Flavin prenyltransferase-like"/>
    <property type="match status" value="1"/>
</dbReference>
<comment type="similarity">
    <text evidence="6">Belongs to the HFCD (homooligomeric flavin containing Cys decarboxylase) superfamily.</text>
</comment>
<evidence type="ECO:0000256" key="8">
    <source>
        <dbReference type="ARBA" id="ARBA00066422"/>
    </source>
</evidence>
<comment type="cofactor">
    <cofactor evidence="1">
        <name>FMN</name>
        <dbReference type="ChEBI" id="CHEBI:58210"/>
    </cofactor>
</comment>
<organism evidence="10 11">
    <name type="scientific">Buddleja alternifolia</name>
    <dbReference type="NCBI Taxonomy" id="168488"/>
    <lineage>
        <taxon>Eukaryota</taxon>
        <taxon>Viridiplantae</taxon>
        <taxon>Streptophyta</taxon>
        <taxon>Embryophyta</taxon>
        <taxon>Tracheophyta</taxon>
        <taxon>Spermatophyta</taxon>
        <taxon>Magnoliopsida</taxon>
        <taxon>eudicotyledons</taxon>
        <taxon>Gunneridae</taxon>
        <taxon>Pentapetalae</taxon>
        <taxon>asterids</taxon>
        <taxon>lamiids</taxon>
        <taxon>Lamiales</taxon>
        <taxon>Scrophulariaceae</taxon>
        <taxon>Buddlejeae</taxon>
        <taxon>Buddleja</taxon>
    </lineage>
</organism>
<dbReference type="EMBL" id="WHWC01000002">
    <property type="protein sequence ID" value="KAG8388830.1"/>
    <property type="molecule type" value="Genomic_DNA"/>
</dbReference>
<sequence>MAHSEPANVDRAASRKTRVLLAATGSVTAMRFTLLCCQFSEFADVKAIATRPALHFIDRSVLPHNVPLYTDEDEWSNWKKVGDSVLHNELCRWADIMVIAPLSANTLAKIAVGLCDNLLTYIMRAWDYSKPIFVAPSMHRDLWQDRFTERHLKIIGDDLGISLIPAMPKGKTSRDFGNGVMPEISVIFGTVRRSVGWKP</sequence>
<dbReference type="GO" id="GO:0071513">
    <property type="term" value="C:phosphopantothenoylcysteine decarboxylase complex"/>
    <property type="evidence" value="ECO:0007669"/>
    <property type="project" value="TreeGrafter"/>
</dbReference>
<dbReference type="GO" id="GO:0010181">
    <property type="term" value="F:FMN binding"/>
    <property type="evidence" value="ECO:0007669"/>
    <property type="project" value="TreeGrafter"/>
</dbReference>
<comment type="caution">
    <text evidence="10">The sequence shown here is derived from an EMBL/GenBank/DDBJ whole genome shotgun (WGS) entry which is preliminary data.</text>
</comment>
<keyword evidence="11" id="KW-1185">Reference proteome</keyword>
<keyword evidence="3" id="KW-0285">Flavoprotein</keyword>
<reference evidence="10" key="1">
    <citation type="submission" date="2019-10" db="EMBL/GenBank/DDBJ databases">
        <authorList>
            <person name="Zhang R."/>
            <person name="Pan Y."/>
            <person name="Wang J."/>
            <person name="Ma R."/>
            <person name="Yu S."/>
        </authorList>
    </citation>
    <scope>NUCLEOTIDE SEQUENCE</scope>
    <source>
        <strain evidence="10">LA-IB0</strain>
        <tissue evidence="10">Leaf</tissue>
    </source>
</reference>
<dbReference type="Pfam" id="PF02441">
    <property type="entry name" value="Flavoprotein"/>
    <property type="match status" value="1"/>
</dbReference>
<comment type="pathway">
    <text evidence="7">Cofactor biosynthesis; coenzyme A biosynthesis; CoA from (R)-pantothenate: step 3/5.</text>
</comment>
<evidence type="ECO:0000256" key="4">
    <source>
        <dbReference type="ARBA" id="ARBA00022793"/>
    </source>
</evidence>
<protein>
    <recommendedName>
        <fullName evidence="8">phosphopantothenoylcysteine decarboxylase</fullName>
        <ecNumber evidence="8">4.1.1.36</ecNumber>
    </recommendedName>
</protein>
<dbReference type="InterPro" id="IPR036551">
    <property type="entry name" value="Flavin_trans-like"/>
</dbReference>
<dbReference type="GO" id="GO:0015937">
    <property type="term" value="P:coenzyme A biosynthetic process"/>
    <property type="evidence" value="ECO:0007669"/>
    <property type="project" value="UniProtKB-KW"/>
</dbReference>
<evidence type="ECO:0000256" key="7">
    <source>
        <dbReference type="ARBA" id="ARBA00060685"/>
    </source>
</evidence>
<keyword evidence="5" id="KW-0173">Coenzyme A biosynthesis</keyword>
<keyword evidence="2" id="KW-0341">Growth regulation</keyword>
<dbReference type="Proteomes" id="UP000826271">
    <property type="component" value="Unassembled WGS sequence"/>
</dbReference>